<feature type="compositionally biased region" description="Basic and acidic residues" evidence="2">
    <location>
        <begin position="73"/>
        <end position="93"/>
    </location>
</feature>
<feature type="region of interest" description="Disordered" evidence="2">
    <location>
        <begin position="24"/>
        <end position="60"/>
    </location>
</feature>
<dbReference type="AlphaFoldDB" id="A0A2M8KJ19"/>
<protein>
    <recommendedName>
        <fullName evidence="6">DUF5667 domain-containing protein</fullName>
    </recommendedName>
</protein>
<evidence type="ECO:0008006" key="6">
    <source>
        <dbReference type="Google" id="ProtNLM"/>
    </source>
</evidence>
<proteinExistence type="predicted"/>
<evidence type="ECO:0000313" key="5">
    <source>
        <dbReference type="Proteomes" id="UP000231086"/>
    </source>
</evidence>
<feature type="chain" id="PRO_5014922101" description="DUF5667 domain-containing protein" evidence="3">
    <location>
        <begin position="22"/>
        <end position="244"/>
    </location>
</feature>
<feature type="region of interest" description="Disordered" evidence="2">
    <location>
        <begin position="73"/>
        <end position="94"/>
    </location>
</feature>
<gene>
    <name evidence="4" type="ORF">COU85_01090</name>
</gene>
<organism evidence="4 5">
    <name type="scientific">Candidatus Portnoybacteria bacterium CG10_big_fil_rev_8_21_14_0_10_44_7</name>
    <dbReference type="NCBI Taxonomy" id="1974816"/>
    <lineage>
        <taxon>Bacteria</taxon>
        <taxon>Candidatus Portnoyibacteriota</taxon>
    </lineage>
</organism>
<feature type="coiled-coil region" evidence="1">
    <location>
        <begin position="174"/>
        <end position="232"/>
    </location>
</feature>
<dbReference type="Proteomes" id="UP000231086">
    <property type="component" value="Unassembled WGS sequence"/>
</dbReference>
<sequence>MSKYIFFLVIFVLLLAPVALARDETSSQAQTQTTAQKTIKAGGQDQEQAKEQTETKNQGETIKIQVQTEAQEKAKTTAELKEQEQERAQKLEQELQAQQEGEEIKEILRNQNPVRLAVYSLLAMENLIGGIGQQVSAIAREFNNSIQGTLVAEAKIKSRGFWQKIFWGGDKEAAADLEDEIRQNEARIQELLNLQNRTQLKQEIEEQLQVQIQTLKQEQDRLTNLAQQETSKVGFFGWVKKIFR</sequence>
<evidence type="ECO:0000256" key="3">
    <source>
        <dbReference type="SAM" id="SignalP"/>
    </source>
</evidence>
<name>A0A2M8KJ19_9BACT</name>
<comment type="caution">
    <text evidence="4">The sequence shown here is derived from an EMBL/GenBank/DDBJ whole genome shotgun (WGS) entry which is preliminary data.</text>
</comment>
<evidence type="ECO:0000256" key="1">
    <source>
        <dbReference type="SAM" id="Coils"/>
    </source>
</evidence>
<feature type="signal peptide" evidence="3">
    <location>
        <begin position="1"/>
        <end position="21"/>
    </location>
</feature>
<keyword evidence="1" id="KW-0175">Coiled coil</keyword>
<dbReference type="EMBL" id="PFEA01000021">
    <property type="protein sequence ID" value="PJE59911.1"/>
    <property type="molecule type" value="Genomic_DNA"/>
</dbReference>
<evidence type="ECO:0000256" key="2">
    <source>
        <dbReference type="SAM" id="MobiDB-lite"/>
    </source>
</evidence>
<feature type="compositionally biased region" description="Low complexity" evidence="2">
    <location>
        <begin position="24"/>
        <end position="36"/>
    </location>
</feature>
<reference evidence="5" key="1">
    <citation type="submission" date="2017-09" db="EMBL/GenBank/DDBJ databases">
        <title>Depth-based differentiation of microbial function through sediment-hosted aquifers and enrichment of novel symbionts in the deep terrestrial subsurface.</title>
        <authorList>
            <person name="Probst A.J."/>
            <person name="Ladd B."/>
            <person name="Jarett J.K."/>
            <person name="Geller-Mcgrath D.E."/>
            <person name="Sieber C.M.K."/>
            <person name="Emerson J.B."/>
            <person name="Anantharaman K."/>
            <person name="Thomas B.C."/>
            <person name="Malmstrom R."/>
            <person name="Stieglmeier M."/>
            <person name="Klingl A."/>
            <person name="Woyke T."/>
            <person name="Ryan C.M."/>
            <person name="Banfield J.F."/>
        </authorList>
    </citation>
    <scope>NUCLEOTIDE SEQUENCE [LARGE SCALE GENOMIC DNA]</scope>
</reference>
<keyword evidence="3" id="KW-0732">Signal</keyword>
<evidence type="ECO:0000313" key="4">
    <source>
        <dbReference type="EMBL" id="PJE59911.1"/>
    </source>
</evidence>
<accession>A0A2M8KJ19</accession>